<comment type="caution">
    <text evidence="1">The sequence shown here is derived from an EMBL/GenBank/DDBJ whole genome shotgun (WGS) entry which is preliminary data.</text>
</comment>
<evidence type="ECO:0000313" key="2">
    <source>
        <dbReference type="Proteomes" id="UP000821845"/>
    </source>
</evidence>
<dbReference type="Proteomes" id="UP000821845">
    <property type="component" value="Chromosome 3"/>
</dbReference>
<reference evidence="1" key="1">
    <citation type="submission" date="2020-05" db="EMBL/GenBank/DDBJ databases">
        <title>Large-scale comparative analyses of tick genomes elucidate their genetic diversity and vector capacities.</title>
        <authorList>
            <person name="Jia N."/>
            <person name="Wang J."/>
            <person name="Shi W."/>
            <person name="Du L."/>
            <person name="Sun Y."/>
            <person name="Zhan W."/>
            <person name="Jiang J."/>
            <person name="Wang Q."/>
            <person name="Zhang B."/>
            <person name="Ji P."/>
            <person name="Sakyi L.B."/>
            <person name="Cui X."/>
            <person name="Yuan T."/>
            <person name="Jiang B."/>
            <person name="Yang W."/>
            <person name="Lam T.T.-Y."/>
            <person name="Chang Q."/>
            <person name="Ding S."/>
            <person name="Wang X."/>
            <person name="Zhu J."/>
            <person name="Ruan X."/>
            <person name="Zhao L."/>
            <person name="Wei J."/>
            <person name="Que T."/>
            <person name="Du C."/>
            <person name="Cheng J."/>
            <person name="Dai P."/>
            <person name="Han X."/>
            <person name="Huang E."/>
            <person name="Gao Y."/>
            <person name="Liu J."/>
            <person name="Shao H."/>
            <person name="Ye R."/>
            <person name="Li L."/>
            <person name="Wei W."/>
            <person name="Wang X."/>
            <person name="Wang C."/>
            <person name="Yang T."/>
            <person name="Huo Q."/>
            <person name="Li W."/>
            <person name="Guo W."/>
            <person name="Chen H."/>
            <person name="Zhou L."/>
            <person name="Ni X."/>
            <person name="Tian J."/>
            <person name="Zhou Y."/>
            <person name="Sheng Y."/>
            <person name="Liu T."/>
            <person name="Pan Y."/>
            <person name="Xia L."/>
            <person name="Li J."/>
            <person name="Zhao F."/>
            <person name="Cao W."/>
        </authorList>
    </citation>
    <scope>NUCLEOTIDE SEQUENCE</scope>
    <source>
        <strain evidence="1">Hyas-2018</strain>
    </source>
</reference>
<protein>
    <submittedName>
        <fullName evidence="1">Uncharacterized protein</fullName>
    </submittedName>
</protein>
<keyword evidence="2" id="KW-1185">Reference proteome</keyword>
<dbReference type="EMBL" id="CM023483">
    <property type="protein sequence ID" value="KAH6936896.1"/>
    <property type="molecule type" value="Genomic_DNA"/>
</dbReference>
<evidence type="ECO:0000313" key="1">
    <source>
        <dbReference type="EMBL" id="KAH6936896.1"/>
    </source>
</evidence>
<sequence length="199" mass="21400">MASDNSPSQDGGRRLGNRWNSEEAIMDPIRLLQELEREANEKRRGLRAAANAVNSSAADNKISNGPLLLLDDMAASNDKTPLLKETSTVNGPTGRRKTKNKSLPPRKKPPSVKEKTGVGGGGRGGATLPINKHAKKSKSGKSASVKPVENNILPKVSFEDKKALTPVPEEQQSKSHRLSLRSTFGSNPTCSFKRVTPSP</sequence>
<name>A0ACB7SS63_HYAAI</name>
<gene>
    <name evidence="1" type="ORF">HPB50_024059</name>
</gene>
<proteinExistence type="predicted"/>
<organism evidence="1 2">
    <name type="scientific">Hyalomma asiaticum</name>
    <name type="common">Tick</name>
    <dbReference type="NCBI Taxonomy" id="266040"/>
    <lineage>
        <taxon>Eukaryota</taxon>
        <taxon>Metazoa</taxon>
        <taxon>Ecdysozoa</taxon>
        <taxon>Arthropoda</taxon>
        <taxon>Chelicerata</taxon>
        <taxon>Arachnida</taxon>
        <taxon>Acari</taxon>
        <taxon>Parasitiformes</taxon>
        <taxon>Ixodida</taxon>
        <taxon>Ixodoidea</taxon>
        <taxon>Ixodidae</taxon>
        <taxon>Hyalomminae</taxon>
        <taxon>Hyalomma</taxon>
    </lineage>
</organism>
<accession>A0ACB7SS63</accession>